<dbReference type="PANTHER" id="PTHR43433">
    <property type="entry name" value="HYDROLASE, ALPHA/BETA FOLD FAMILY PROTEIN"/>
    <property type="match status" value="1"/>
</dbReference>
<dbReference type="InterPro" id="IPR029058">
    <property type="entry name" value="AB_hydrolase_fold"/>
</dbReference>
<sequence length="404" mass="45308">MTSLSERRSTFYICLTTPTCASLHLSPSADRCAEEWSDTSIHHSSINPTSTPKRKRKTFTALRTLMSAKPLSAKELLEHPAFASNDWNLQPTKSGHATVAISRRGGPFPLWYEIHGSGPAKIVWIMGLGSPAEHWKRQTRYFGHDNKDRYSSLVFDNRGIGKTASPTCLYKTTEMAQDVVDLLEILKWIDPTEPIKDLHVVGISLGGMIAQELALLIPGHISSLSIVSSSPRLARTAPSLDSWWKHLTMLVPVGIDGELQRLSERLFSMEWLKKRDTENTDPAQNFPLNQDRFAADELFSRQNTQVSFKGFMLQAIGAAMHFKSESQLDEIVTSVGRGRIMVIHGEVDQFIPFHHFNFLKAGFGSEGIEYHMFPGCGHLPLWEREGEFNSAVERLIQTTTSLTT</sequence>
<dbReference type="InterPro" id="IPR050471">
    <property type="entry name" value="AB_hydrolase"/>
</dbReference>
<comment type="caution">
    <text evidence="2">The sequence shown here is derived from an EMBL/GenBank/DDBJ whole genome shotgun (WGS) entry which is preliminary data.</text>
</comment>
<dbReference type="InterPro" id="IPR000073">
    <property type="entry name" value="AB_hydrolase_1"/>
</dbReference>
<dbReference type="SUPFAM" id="SSF53474">
    <property type="entry name" value="alpha/beta-Hydrolases"/>
    <property type="match status" value="1"/>
</dbReference>
<proteinExistence type="predicted"/>
<dbReference type="EMBL" id="JAGMUV010000006">
    <property type="protein sequence ID" value="KAH7153515.1"/>
    <property type="molecule type" value="Genomic_DNA"/>
</dbReference>
<accession>A0A9P9F4I6</accession>
<dbReference type="Pfam" id="PF00561">
    <property type="entry name" value="Abhydrolase_1"/>
    <property type="match status" value="1"/>
</dbReference>
<reference evidence="2" key="1">
    <citation type="journal article" date="2021" name="Nat. Commun.">
        <title>Genetic determinants of endophytism in the Arabidopsis root mycobiome.</title>
        <authorList>
            <person name="Mesny F."/>
            <person name="Miyauchi S."/>
            <person name="Thiergart T."/>
            <person name="Pickel B."/>
            <person name="Atanasova L."/>
            <person name="Karlsson M."/>
            <person name="Huettel B."/>
            <person name="Barry K.W."/>
            <person name="Haridas S."/>
            <person name="Chen C."/>
            <person name="Bauer D."/>
            <person name="Andreopoulos W."/>
            <person name="Pangilinan J."/>
            <person name="LaButti K."/>
            <person name="Riley R."/>
            <person name="Lipzen A."/>
            <person name="Clum A."/>
            <person name="Drula E."/>
            <person name="Henrissat B."/>
            <person name="Kohler A."/>
            <person name="Grigoriev I.V."/>
            <person name="Martin F.M."/>
            <person name="Hacquard S."/>
        </authorList>
    </citation>
    <scope>NUCLEOTIDE SEQUENCE</scope>
    <source>
        <strain evidence="2">MPI-CAGE-AT-0147</strain>
    </source>
</reference>
<evidence type="ECO:0000313" key="3">
    <source>
        <dbReference type="Proteomes" id="UP000738349"/>
    </source>
</evidence>
<dbReference type="Gene3D" id="3.40.50.1820">
    <property type="entry name" value="alpha/beta hydrolase"/>
    <property type="match status" value="1"/>
</dbReference>
<dbReference type="PANTHER" id="PTHR43433:SF5">
    <property type="entry name" value="AB HYDROLASE-1 DOMAIN-CONTAINING PROTEIN"/>
    <property type="match status" value="1"/>
</dbReference>
<name>A0A9P9F4I6_9HYPO</name>
<gene>
    <name evidence="2" type="ORF">EDB81DRAFT_791517</name>
</gene>
<dbReference type="OrthoDB" id="19657at2759"/>
<evidence type="ECO:0000313" key="2">
    <source>
        <dbReference type="EMBL" id="KAH7153515.1"/>
    </source>
</evidence>
<evidence type="ECO:0000259" key="1">
    <source>
        <dbReference type="Pfam" id="PF00561"/>
    </source>
</evidence>
<keyword evidence="3" id="KW-1185">Reference proteome</keyword>
<protein>
    <submittedName>
        <fullName evidence="2">Glycylpeptide N-tetradecanoyltransferase</fullName>
    </submittedName>
</protein>
<organism evidence="2 3">
    <name type="scientific">Dactylonectria macrodidyma</name>
    <dbReference type="NCBI Taxonomy" id="307937"/>
    <lineage>
        <taxon>Eukaryota</taxon>
        <taxon>Fungi</taxon>
        <taxon>Dikarya</taxon>
        <taxon>Ascomycota</taxon>
        <taxon>Pezizomycotina</taxon>
        <taxon>Sordariomycetes</taxon>
        <taxon>Hypocreomycetidae</taxon>
        <taxon>Hypocreales</taxon>
        <taxon>Nectriaceae</taxon>
        <taxon>Dactylonectria</taxon>
    </lineage>
</organism>
<dbReference type="Proteomes" id="UP000738349">
    <property type="component" value="Unassembled WGS sequence"/>
</dbReference>
<dbReference type="AlphaFoldDB" id="A0A9P9F4I6"/>
<feature type="domain" description="AB hydrolase-1" evidence="1">
    <location>
        <begin position="145"/>
        <end position="384"/>
    </location>
</feature>